<keyword evidence="11" id="KW-1185">Reference proteome</keyword>
<gene>
    <name evidence="10" type="ORF">MIND_01055400</name>
</gene>
<dbReference type="InterPro" id="IPR001138">
    <property type="entry name" value="Zn2Cys6_DnaBD"/>
</dbReference>
<dbReference type="PANTHER" id="PTHR47659">
    <property type="entry name" value="ZN(II)2CYS6 TRANSCRIPTION FACTOR (EUROFUNG)-RELATED"/>
    <property type="match status" value="1"/>
</dbReference>
<dbReference type="PANTHER" id="PTHR47659:SF7">
    <property type="entry name" value="FUNGAL TRANSCRIPTIONAL REGULATORY PROTEIN, N-TERMINAL DOMAIN-CONTAINING PROTEIN"/>
    <property type="match status" value="1"/>
</dbReference>
<keyword evidence="3" id="KW-0805">Transcription regulation</keyword>
<dbReference type="GO" id="GO:0000981">
    <property type="term" value="F:DNA-binding transcription factor activity, RNA polymerase II-specific"/>
    <property type="evidence" value="ECO:0007669"/>
    <property type="project" value="InterPro"/>
</dbReference>
<protein>
    <recommendedName>
        <fullName evidence="7">Transcription activator of gluconeogenesis ERT1</fullName>
    </recommendedName>
</protein>
<evidence type="ECO:0000256" key="5">
    <source>
        <dbReference type="ARBA" id="ARBA00023163"/>
    </source>
</evidence>
<feature type="domain" description="Zn(2)-C6 fungal-type" evidence="9">
    <location>
        <begin position="30"/>
        <end position="62"/>
    </location>
</feature>
<evidence type="ECO:0000256" key="3">
    <source>
        <dbReference type="ARBA" id="ARBA00023015"/>
    </source>
</evidence>
<dbReference type="GO" id="GO:0008270">
    <property type="term" value="F:zinc ion binding"/>
    <property type="evidence" value="ECO:0007669"/>
    <property type="project" value="InterPro"/>
</dbReference>
<dbReference type="SUPFAM" id="SSF57701">
    <property type="entry name" value="Zn2/Cys6 DNA-binding domain"/>
    <property type="match status" value="1"/>
</dbReference>
<organism evidence="10 11">
    <name type="scientific">Mycena indigotica</name>
    <dbReference type="NCBI Taxonomy" id="2126181"/>
    <lineage>
        <taxon>Eukaryota</taxon>
        <taxon>Fungi</taxon>
        <taxon>Dikarya</taxon>
        <taxon>Basidiomycota</taxon>
        <taxon>Agaricomycotina</taxon>
        <taxon>Agaricomycetes</taxon>
        <taxon>Agaricomycetidae</taxon>
        <taxon>Agaricales</taxon>
        <taxon>Marasmiineae</taxon>
        <taxon>Mycenaceae</taxon>
        <taxon>Mycena</taxon>
    </lineage>
</organism>
<dbReference type="PROSITE" id="PS50048">
    <property type="entry name" value="ZN2_CY6_FUNGAL_2"/>
    <property type="match status" value="1"/>
</dbReference>
<dbReference type="SMART" id="SM00066">
    <property type="entry name" value="GAL4"/>
    <property type="match status" value="1"/>
</dbReference>
<evidence type="ECO:0000256" key="4">
    <source>
        <dbReference type="ARBA" id="ARBA00023125"/>
    </source>
</evidence>
<dbReference type="InterPro" id="IPR050335">
    <property type="entry name" value="ERT1_acuK_gluconeogen_tf"/>
</dbReference>
<evidence type="ECO:0000313" key="11">
    <source>
        <dbReference type="Proteomes" id="UP000636479"/>
    </source>
</evidence>
<sequence>MARIEEGSSMLPDEGTSAGPPKKRRQVKNACTKCQKASKGCDDSRPCRRCVRYGFGIEECVDSPRKERKKGAKRGPYKKRNAIGFAVIPLPGVATEESAIGFAYSTFYAGPNDPTPTTQTSQDACYPTYYPQSIMEPLHNPLAIPQPTFPVAPPPNIHAFNPYGLPYMKPPAPPQLLPPPPVDYTLLDNGESVRDGQIH</sequence>
<comment type="caution">
    <text evidence="10">The sequence shown here is derived from an EMBL/GenBank/DDBJ whole genome shotgun (WGS) entry which is preliminary data.</text>
</comment>
<keyword evidence="5" id="KW-0804">Transcription</keyword>
<dbReference type="EMBL" id="JACAZF010000009">
    <property type="protein sequence ID" value="KAF7295166.1"/>
    <property type="molecule type" value="Genomic_DNA"/>
</dbReference>
<dbReference type="AlphaFoldDB" id="A0A8H6SAJ8"/>
<dbReference type="OrthoDB" id="5575144at2759"/>
<accession>A0A8H6SAJ8</accession>
<name>A0A8H6SAJ8_9AGAR</name>
<evidence type="ECO:0000256" key="6">
    <source>
        <dbReference type="ARBA" id="ARBA00023242"/>
    </source>
</evidence>
<evidence type="ECO:0000259" key="9">
    <source>
        <dbReference type="PROSITE" id="PS50048"/>
    </source>
</evidence>
<evidence type="ECO:0000256" key="1">
    <source>
        <dbReference type="ARBA" id="ARBA00022723"/>
    </source>
</evidence>
<keyword evidence="1" id="KW-0479">Metal-binding</keyword>
<feature type="region of interest" description="Disordered" evidence="8">
    <location>
        <begin position="1"/>
        <end position="27"/>
    </location>
</feature>
<dbReference type="Proteomes" id="UP000636479">
    <property type="component" value="Unassembled WGS sequence"/>
</dbReference>
<keyword evidence="4" id="KW-0238">DNA-binding</keyword>
<evidence type="ECO:0000313" key="10">
    <source>
        <dbReference type="EMBL" id="KAF7295166.1"/>
    </source>
</evidence>
<dbReference type="RefSeq" id="XP_037216529.1">
    <property type="nucleotide sequence ID" value="XM_037367135.1"/>
</dbReference>
<reference evidence="10" key="1">
    <citation type="submission" date="2020-05" db="EMBL/GenBank/DDBJ databases">
        <title>Mycena genomes resolve the evolution of fungal bioluminescence.</title>
        <authorList>
            <person name="Tsai I.J."/>
        </authorList>
    </citation>
    <scope>NUCLEOTIDE SEQUENCE</scope>
    <source>
        <strain evidence="10">171206Taipei</strain>
    </source>
</reference>
<dbReference type="GO" id="GO:0003677">
    <property type="term" value="F:DNA binding"/>
    <property type="evidence" value="ECO:0007669"/>
    <property type="project" value="UniProtKB-KW"/>
</dbReference>
<dbReference type="InterPro" id="IPR036864">
    <property type="entry name" value="Zn2-C6_fun-type_DNA-bd_sf"/>
</dbReference>
<evidence type="ECO:0000256" key="7">
    <source>
        <dbReference type="ARBA" id="ARBA00040903"/>
    </source>
</evidence>
<evidence type="ECO:0000256" key="8">
    <source>
        <dbReference type="SAM" id="MobiDB-lite"/>
    </source>
</evidence>
<proteinExistence type="predicted"/>
<evidence type="ECO:0000256" key="2">
    <source>
        <dbReference type="ARBA" id="ARBA00022833"/>
    </source>
</evidence>
<dbReference type="CDD" id="cd00067">
    <property type="entry name" value="GAL4"/>
    <property type="match status" value="1"/>
</dbReference>
<dbReference type="GeneID" id="59349651"/>
<keyword evidence="6" id="KW-0539">Nucleus</keyword>
<keyword evidence="2" id="KW-0862">Zinc</keyword>